<organism evidence="1 2">
    <name type="scientific">Paraburkholderia panacisoli</name>
    <dbReference type="NCBI Taxonomy" id="2603818"/>
    <lineage>
        <taxon>Bacteria</taxon>
        <taxon>Pseudomonadati</taxon>
        <taxon>Pseudomonadota</taxon>
        <taxon>Betaproteobacteria</taxon>
        <taxon>Burkholderiales</taxon>
        <taxon>Burkholderiaceae</taxon>
        <taxon>Paraburkholderia</taxon>
    </lineage>
</organism>
<accession>A0A5B0GEG9</accession>
<keyword evidence="2" id="KW-1185">Reference proteome</keyword>
<dbReference type="PANTHER" id="PTHR21174:SF0">
    <property type="entry name" value="HD PHOSPHOHYDROLASE FAMILY PROTEIN-RELATED"/>
    <property type="match status" value="1"/>
</dbReference>
<evidence type="ECO:0000313" key="2">
    <source>
        <dbReference type="Proteomes" id="UP000325273"/>
    </source>
</evidence>
<evidence type="ECO:0000313" key="1">
    <source>
        <dbReference type="EMBL" id="KAA1001696.1"/>
    </source>
</evidence>
<dbReference type="Proteomes" id="UP000325273">
    <property type="component" value="Unassembled WGS sequence"/>
</dbReference>
<dbReference type="AlphaFoldDB" id="A0A5B0GEG9"/>
<dbReference type="SUPFAM" id="SSF109604">
    <property type="entry name" value="HD-domain/PDEase-like"/>
    <property type="match status" value="1"/>
</dbReference>
<comment type="caution">
    <text evidence="1">The sequence shown here is derived from an EMBL/GenBank/DDBJ whole genome shotgun (WGS) entry which is preliminary data.</text>
</comment>
<reference evidence="1 2" key="1">
    <citation type="submission" date="2019-08" db="EMBL/GenBank/DDBJ databases">
        <title>Paraburkholderia sp. DCY113.</title>
        <authorList>
            <person name="Kang J."/>
        </authorList>
    </citation>
    <scope>NUCLEOTIDE SEQUENCE [LARGE SCALE GENOMIC DNA]</scope>
    <source>
        <strain evidence="1 2">DCY113</strain>
    </source>
</reference>
<proteinExistence type="predicted"/>
<dbReference type="PIRSF" id="PIRSF035170">
    <property type="entry name" value="HD_phosphohydro"/>
    <property type="match status" value="1"/>
</dbReference>
<dbReference type="InterPro" id="IPR009218">
    <property type="entry name" value="HD_phosphohydro"/>
</dbReference>
<protein>
    <recommendedName>
        <fullName evidence="3">Metal-dependent HD superfamily phosphohydrolase</fullName>
    </recommendedName>
</protein>
<sequence length="209" mass="24218">MSPMAMRFIALWSSSGGVDGEAVYADLARLYTEPTRHYHTLRHIHRCLNNLDSTHDAVPHPDTVELALWCHDVIYVPGAGDNEQRSIEWFRRWANGRIASDDRICEMILATRHTTAPTLTDDCFVVDIDLAVLGGERQCFCEDGARLRAERPDLDDRAYDAYERTVLSNFLARPRIYYTDLCHALWETRARDNLLWRLDRELPWNVRSV</sequence>
<gene>
    <name evidence="1" type="ORF">FVF58_39190</name>
</gene>
<dbReference type="PANTHER" id="PTHR21174">
    <property type="match status" value="1"/>
</dbReference>
<name>A0A5B0GEG9_9BURK</name>
<evidence type="ECO:0008006" key="3">
    <source>
        <dbReference type="Google" id="ProtNLM"/>
    </source>
</evidence>
<dbReference type="EMBL" id="VTUZ01000041">
    <property type="protein sequence ID" value="KAA1001696.1"/>
    <property type="molecule type" value="Genomic_DNA"/>
</dbReference>